<feature type="domain" description="Integrator complex subunit 3 N-terminal" evidence="7">
    <location>
        <begin position="128"/>
        <end position="529"/>
    </location>
</feature>
<evidence type="ECO:0000256" key="2">
    <source>
        <dbReference type="ARBA" id="ARBA00004496"/>
    </source>
</evidence>
<feature type="compositionally biased region" description="Basic residues" evidence="6">
    <location>
        <begin position="1364"/>
        <end position="1388"/>
    </location>
</feature>
<feature type="compositionally biased region" description="Basic residues" evidence="6">
    <location>
        <begin position="1266"/>
        <end position="1275"/>
    </location>
</feature>
<comment type="similarity">
    <text evidence="3">Belongs to the Integrator subunit 3 family.</text>
</comment>
<organism evidence="9">
    <name type="scientific">Percolomonas cosmopolitus</name>
    <dbReference type="NCBI Taxonomy" id="63605"/>
    <lineage>
        <taxon>Eukaryota</taxon>
        <taxon>Discoba</taxon>
        <taxon>Heterolobosea</taxon>
        <taxon>Tetramitia</taxon>
        <taxon>Eutetramitia</taxon>
        <taxon>Percolomonadidae</taxon>
        <taxon>Percolomonas</taxon>
    </lineage>
</organism>
<name>A0A7S1KN22_9EUKA</name>
<dbReference type="InterPro" id="IPR056518">
    <property type="entry name" value="HEAT_Ints3_C"/>
</dbReference>
<keyword evidence="5" id="KW-0539">Nucleus</keyword>
<evidence type="ECO:0000259" key="7">
    <source>
        <dbReference type="Pfam" id="PF10189"/>
    </source>
</evidence>
<feature type="region of interest" description="Disordered" evidence="6">
    <location>
        <begin position="542"/>
        <end position="615"/>
    </location>
</feature>
<evidence type="ECO:0000313" key="9">
    <source>
        <dbReference type="EMBL" id="CAD9079441.1"/>
    </source>
</evidence>
<feature type="compositionally biased region" description="Acidic residues" evidence="6">
    <location>
        <begin position="1350"/>
        <end position="1359"/>
    </location>
</feature>
<sequence length="1572" mass="178981">MNPNTAASPITPQSFIPQLSKLFNLSILDEADELETSLSNAYSTHIQPLLNSPPSTQLSSLNHIIHSTSASNPSQQQSPGQADHSSNNTSTPVGSIDVFNGLVYGYLASETLGVQGNPIFENIWTLGEVQSTLRLLQRIALDKFQKLLPHVRDKFWEIVLKVAPNDSTGEGSSLIEILIRYMRVSMWTNDKVIHFLLDNTNWVLKQEGMLQSAVYVCLRLVIYHIRGVATGASDVPQNAAGALQKMGKLEEQFCVQAIKGRFDVMIGIGRDFVRALAYAAFYVPSLKELYQQMLSDPQKLDQQKHTFLGPPQIMSTPTSRRVLIAALTPDMERQIFFLMNKVKWGNQRRYQTWFAQMYFAVPGSQVCIVDLIRFTNVVYHPKIQKIQAGMVFRWGILGWLLTSISDKDSEGKRLHHESLVACIFDWLCFNPKKDSIMNIEPSMLLMFHSIPKYVDLTISVMQMILSHAKKGDADADKEATSDTYLLSRDAVTLNVQNAMYKVLQKKIIPSISPVILYEKMPSALVEQMKAVFGGIEQQVNKDMQQIKQQGQQSPQKQQVTTSTTPATGPPPQVSTGGVVNPHAGNSQRTPFSGRPPSPVGNGTALSSTPNDQPLVVSRAPASLSPVDMSAQNVSLPQSQKGDHRAELQQLIPPQSTSLTQTALSFFQPHLNDLANYTSTMHQNGRKNPIIANKAQDCLVRVLEHYEREKDEVLTEDNLQALAQFLIQVLSQEWVVHGRDKRALLNMTLTRASESLWFSMLAHIHRILSQPKQIGNAANISKRSKSRYAQLLRFMCNHNSGLGYRILSYCIRRNKCFLEDVQDLILSSPSISTSDRHSKDILINVLPSKIKKPSNPKKYLSFYEWSIQIRRQNDQSAREIFLEDMRNCAQELDALFLILLPLVSKYFDTFVMDGEEGSVTLFELICSYLSPSQLCDVTSLVSTGRLLLLGVPFKNDNLVGLVKQILTWDHYRQSSAFELLQSELDRRSSPFPLSHQQQEQTRNNSSSNQNGNTGLISPSAMIQQMLEDKTFDPRKNRDLLGKIRHLFTCTFVAQHYTLSEDLTRFLLLLNPCEYGYFSSAFIFYWMYNRTTIGERQFGVYHIDQQINNILEQSIGANETEQVENVEKVEYLLLNLLLIRNTEMETRITVAHRTQKPSSPTSSNEERDTPHMLFSSMVLVRNLRRLREVAKYRNIIHIQSLINKLIEEIPGVALKTISENDDLMEIEESEPEEPISPPITRKQRKRKRATRDGAVDLEGEDVIPIAQRKKRRRKAKKAYSEVSSEESEEDESMEEGEEERESVEEDSGAEEEEGESSVESKGADEEEKENTEKKPTKSNTHRKSTRSKGNNEEELIDEEEEDKKSTKSTRIRRKRTTAATKRKPQRTRRSKKDEKEEQGSDSEEFLSEDSEEKPSARERRALRRRQAVATKKESTTKKSTRSKKVTGSSKPEVEELAEEESDQFEPESNEEEKETQTRNRRQRVLRVPEKKVETEEENSEEQSEESQEEEEGQSDQNEEKSTEKEEVAEEESFEEEDEEEGEEDDTDTESGKKKRSTKRTKSPTEKRRVSRRRS</sequence>
<dbReference type="Pfam" id="PF24566">
    <property type="entry name" value="HEAT_Ints3_C"/>
    <property type="match status" value="1"/>
</dbReference>
<protein>
    <recommendedName>
        <fullName evidence="10">THO complex subunit 2</fullName>
    </recommendedName>
</protein>
<feature type="region of interest" description="Disordered" evidence="6">
    <location>
        <begin position="1223"/>
        <end position="1250"/>
    </location>
</feature>
<feature type="compositionally biased region" description="Acidic residues" evidence="6">
    <location>
        <begin position="1492"/>
        <end position="1511"/>
    </location>
</feature>
<feature type="compositionally biased region" description="Basic residues" evidence="6">
    <location>
        <begin position="1550"/>
        <end position="1559"/>
    </location>
</feature>
<evidence type="ECO:0000256" key="5">
    <source>
        <dbReference type="ARBA" id="ARBA00023242"/>
    </source>
</evidence>
<feature type="compositionally biased region" description="Low complexity" evidence="6">
    <location>
        <begin position="995"/>
        <end position="1011"/>
    </location>
</feature>
<feature type="region of interest" description="Disordered" evidence="6">
    <location>
        <begin position="68"/>
        <end position="90"/>
    </location>
</feature>
<feature type="region of interest" description="Disordered" evidence="6">
    <location>
        <begin position="1266"/>
        <end position="1572"/>
    </location>
</feature>
<dbReference type="InterPro" id="IPR045334">
    <property type="entry name" value="INTS3"/>
</dbReference>
<evidence type="ECO:0000256" key="4">
    <source>
        <dbReference type="ARBA" id="ARBA00022490"/>
    </source>
</evidence>
<evidence type="ECO:0000256" key="6">
    <source>
        <dbReference type="SAM" id="MobiDB-lite"/>
    </source>
</evidence>
<evidence type="ECO:0000259" key="8">
    <source>
        <dbReference type="Pfam" id="PF24566"/>
    </source>
</evidence>
<feature type="compositionally biased region" description="Polar residues" evidence="6">
    <location>
        <begin position="573"/>
        <end position="590"/>
    </location>
</feature>
<dbReference type="InterPro" id="IPR019333">
    <property type="entry name" value="INTS3_N"/>
</dbReference>
<feature type="compositionally biased region" description="Acidic residues" evidence="6">
    <location>
        <begin position="1397"/>
        <end position="1409"/>
    </location>
</feature>
<accession>A0A7S1KN22</accession>
<feature type="compositionally biased region" description="Acidic residues" evidence="6">
    <location>
        <begin position="1281"/>
        <end position="1314"/>
    </location>
</feature>
<feature type="compositionally biased region" description="Acidic residues" evidence="6">
    <location>
        <begin position="1524"/>
        <end position="1546"/>
    </location>
</feature>
<evidence type="ECO:0000256" key="3">
    <source>
        <dbReference type="ARBA" id="ARBA00006130"/>
    </source>
</evidence>
<dbReference type="PANTHER" id="PTHR13587:SF7">
    <property type="entry name" value="INTEGRATOR COMPLEX SUBUNIT 3"/>
    <property type="match status" value="1"/>
</dbReference>
<feature type="compositionally biased region" description="Acidic residues" evidence="6">
    <location>
        <begin position="1452"/>
        <end position="1471"/>
    </location>
</feature>
<evidence type="ECO:0008006" key="10">
    <source>
        <dbReference type="Google" id="ProtNLM"/>
    </source>
</evidence>
<gene>
    <name evidence="9" type="ORF">PCOS0759_LOCUS2675</name>
</gene>
<dbReference type="Pfam" id="PF10189">
    <property type="entry name" value="Ints3_N"/>
    <property type="match status" value="1"/>
</dbReference>
<reference evidence="9" key="1">
    <citation type="submission" date="2021-01" db="EMBL/GenBank/DDBJ databases">
        <authorList>
            <person name="Corre E."/>
            <person name="Pelletier E."/>
            <person name="Niang G."/>
            <person name="Scheremetjew M."/>
            <person name="Finn R."/>
            <person name="Kale V."/>
            <person name="Holt S."/>
            <person name="Cochrane G."/>
            <person name="Meng A."/>
            <person name="Brown T."/>
            <person name="Cohen L."/>
        </authorList>
    </citation>
    <scope>NUCLEOTIDE SEQUENCE</scope>
    <source>
        <strain evidence="9">WS</strain>
    </source>
</reference>
<dbReference type="EMBL" id="HBGD01003235">
    <property type="protein sequence ID" value="CAD9079441.1"/>
    <property type="molecule type" value="Transcribed_RNA"/>
</dbReference>
<feature type="domain" description="Ints3-like C-terminal" evidence="8">
    <location>
        <begin position="781"/>
        <end position="980"/>
    </location>
</feature>
<dbReference type="PANTHER" id="PTHR13587">
    <property type="entry name" value="INTEGRATOR COMPLEX SUBUNIT 3"/>
    <property type="match status" value="1"/>
</dbReference>
<feature type="region of interest" description="Disordered" evidence="6">
    <location>
        <begin position="990"/>
        <end position="1012"/>
    </location>
</feature>
<feature type="region of interest" description="Disordered" evidence="6">
    <location>
        <begin position="1147"/>
        <end position="1167"/>
    </location>
</feature>
<proteinExistence type="inferred from homology"/>
<keyword evidence="4" id="KW-0963">Cytoplasm</keyword>
<evidence type="ECO:0000256" key="1">
    <source>
        <dbReference type="ARBA" id="ARBA00004123"/>
    </source>
</evidence>
<feature type="compositionally biased region" description="Low complexity" evidence="6">
    <location>
        <begin position="545"/>
        <end position="566"/>
    </location>
</feature>
<dbReference type="GO" id="GO:0005737">
    <property type="term" value="C:cytoplasm"/>
    <property type="evidence" value="ECO:0007669"/>
    <property type="project" value="TreeGrafter"/>
</dbReference>
<comment type="subcellular location">
    <subcellularLocation>
        <location evidence="2">Cytoplasm</location>
    </subcellularLocation>
    <subcellularLocation>
        <location evidence="1">Nucleus</location>
    </subcellularLocation>
</comment>